<dbReference type="EMBL" id="JANBUJ010000002">
    <property type="protein sequence ID" value="KAJ2775767.1"/>
    <property type="molecule type" value="Genomic_DNA"/>
</dbReference>
<dbReference type="Proteomes" id="UP001140234">
    <property type="component" value="Unassembled WGS sequence"/>
</dbReference>
<evidence type="ECO:0000313" key="2">
    <source>
        <dbReference type="Proteomes" id="UP001140234"/>
    </source>
</evidence>
<proteinExistence type="predicted"/>
<gene>
    <name evidence="1" type="ORF">IWQ57_000177</name>
</gene>
<accession>A0ACC1K8B5</accession>
<evidence type="ECO:0000313" key="1">
    <source>
        <dbReference type="EMBL" id="KAJ2775767.1"/>
    </source>
</evidence>
<sequence length="168" mass="19413">MPGLRPLHSSEYPIIDTDPIFSRVIRYMRPSDYAVGLFPVAFGPFFMYVYERYQPTGLPRAQFIRASKYAACLGVLTGFNMAYIRSSLRFWGFMENAREIKMYREEYRKLKAEGKPMHGTSSLPLHLQRTAAAYSTGAFLNLDVFPIYNFVNHPYHGQSEGVIPEHER</sequence>
<comment type="caution">
    <text evidence="1">The sequence shown here is derived from an EMBL/GenBank/DDBJ whole genome shotgun (WGS) entry which is preliminary data.</text>
</comment>
<reference evidence="1" key="1">
    <citation type="submission" date="2022-07" db="EMBL/GenBank/DDBJ databases">
        <title>Phylogenomic reconstructions and comparative analyses of Kickxellomycotina fungi.</title>
        <authorList>
            <person name="Reynolds N.K."/>
            <person name="Stajich J.E."/>
            <person name="Barry K."/>
            <person name="Grigoriev I.V."/>
            <person name="Crous P."/>
            <person name="Smith M.E."/>
        </authorList>
    </citation>
    <scope>NUCLEOTIDE SEQUENCE</scope>
    <source>
        <strain evidence="1">CBS 109366</strain>
    </source>
</reference>
<name>A0ACC1K8B5_9FUNG</name>
<organism evidence="1 2">
    <name type="scientific">Coemansia nantahalensis</name>
    <dbReference type="NCBI Taxonomy" id="2789366"/>
    <lineage>
        <taxon>Eukaryota</taxon>
        <taxon>Fungi</taxon>
        <taxon>Fungi incertae sedis</taxon>
        <taxon>Zoopagomycota</taxon>
        <taxon>Kickxellomycotina</taxon>
        <taxon>Kickxellomycetes</taxon>
        <taxon>Kickxellales</taxon>
        <taxon>Kickxellaceae</taxon>
        <taxon>Coemansia</taxon>
    </lineage>
</organism>
<protein>
    <submittedName>
        <fullName evidence="1">Uncharacterized protein</fullName>
    </submittedName>
</protein>
<keyword evidence="2" id="KW-1185">Reference proteome</keyword>